<dbReference type="SUPFAM" id="SSF140453">
    <property type="entry name" value="EsxAB dimer-like"/>
    <property type="match status" value="1"/>
</dbReference>
<dbReference type="EMBL" id="CP106982">
    <property type="protein sequence ID" value="UYF96180.1"/>
    <property type="molecule type" value="Genomic_DNA"/>
</dbReference>
<dbReference type="InterPro" id="IPR036689">
    <property type="entry name" value="ESAT-6-like_sf"/>
</dbReference>
<dbReference type="NCBIfam" id="TIGR03930">
    <property type="entry name" value="WXG100_ESAT6"/>
    <property type="match status" value="1"/>
</dbReference>
<evidence type="ECO:0000313" key="1">
    <source>
        <dbReference type="EMBL" id="UYF96180.1"/>
    </source>
</evidence>
<protein>
    <submittedName>
        <fullName evidence="1">WXG100 family type VII secretion target</fullName>
    </submittedName>
</protein>
<dbReference type="RefSeq" id="WP_263510145.1">
    <property type="nucleotide sequence ID" value="NZ_CP106982.1"/>
</dbReference>
<dbReference type="Gene3D" id="1.10.287.1060">
    <property type="entry name" value="ESAT-6-like"/>
    <property type="match status" value="1"/>
</dbReference>
<gene>
    <name evidence="1" type="ORF">OCS65_10695</name>
</gene>
<dbReference type="GeneID" id="83620890"/>
<organism evidence="1 2">
    <name type="scientific">Rhodococcus aetherivorans</name>
    <dbReference type="NCBI Taxonomy" id="191292"/>
    <lineage>
        <taxon>Bacteria</taxon>
        <taxon>Bacillati</taxon>
        <taxon>Actinomycetota</taxon>
        <taxon>Actinomycetes</taxon>
        <taxon>Mycobacteriales</taxon>
        <taxon>Nocardiaceae</taxon>
        <taxon>Rhodococcus</taxon>
    </lineage>
</organism>
<dbReference type="InterPro" id="IPR010310">
    <property type="entry name" value="T7SS_ESAT-6-like"/>
</dbReference>
<dbReference type="Pfam" id="PF06013">
    <property type="entry name" value="WXG100"/>
    <property type="match status" value="1"/>
</dbReference>
<accession>A0AA46P792</accession>
<dbReference type="AlphaFoldDB" id="A0AA46P792"/>
<evidence type="ECO:0000313" key="2">
    <source>
        <dbReference type="Proteomes" id="UP001163947"/>
    </source>
</evidence>
<name>A0AA46P792_9NOCA</name>
<dbReference type="Proteomes" id="UP001163947">
    <property type="component" value="Chromosome"/>
</dbReference>
<sequence length="113" mass="12082">MTQPGQGSSNRVATDVATMETAARQIEDSHGELEQLLGALRTTVSSSPDVWQGRSGMAFTDVMSRWDRSALQLNEALAAIVAGIRTNGRAYEDTVQAQAQSLDVLGDSLHGSY</sequence>
<reference evidence="1" key="1">
    <citation type="submission" date="2022-09" db="EMBL/GenBank/DDBJ databases">
        <title>The genome sequence of Rhodococcus aetherivorans N1.</title>
        <authorList>
            <person name="Jiang W."/>
        </authorList>
    </citation>
    <scope>NUCLEOTIDE SEQUENCE</scope>
    <source>
        <strain evidence="1">N1</strain>
    </source>
</reference>
<proteinExistence type="predicted"/>